<dbReference type="InterPro" id="IPR010750">
    <property type="entry name" value="SGF29_tudor-like_dom"/>
</dbReference>
<sequence>MAVNSTAILEKSTEHIAKAIFGGNKSNGFNNAVSCLQRVKKQRILSITRYKRQEDTPSVTVDEQALAPAILNPHTVMRMKQEYQAGIEFCDKLKTQLSDVMNFMHKKGMIEEIEEEEVEEEQGKGKGGKKNKQGGGGGGSRGGTGKKAKVGEKGSTVDVEGEYSSKGGAAGEGAQAQAQDPVDHFAGISTMRKNRKNSEVPNSISPLRMNDLLVASLWNEEDREYLRQVDERGERIMTKKEAGIRAFEISRWRSMLVGDLCCCKVSPQDDHWMVGRVAMAWNPPPGASYKSIATMKPAERAAVLDKVAVLDADTTAQREGQQLPMHVMDRGNVLPLPRSVLEAAQWGSRCKKKTPLLAVYPDTTTLYPATAVDNSTYCRGDDDVVVCEFKDDGGAKRHVLARHVTLYPEGG</sequence>
<dbReference type="Pfam" id="PF07039">
    <property type="entry name" value="SGF29_Tudor"/>
    <property type="match status" value="1"/>
</dbReference>
<dbReference type="PROSITE" id="PS51518">
    <property type="entry name" value="SGF29_C"/>
    <property type="match status" value="1"/>
</dbReference>
<protein>
    <recommendedName>
        <fullName evidence="2">SGF29 C-terminal domain-containing protein</fullName>
    </recommendedName>
</protein>
<evidence type="ECO:0000313" key="3">
    <source>
        <dbReference type="EMBL" id="GMI26352.1"/>
    </source>
</evidence>
<dbReference type="InterPro" id="IPR037802">
    <property type="entry name" value="SGF29"/>
</dbReference>
<feature type="region of interest" description="Disordered" evidence="1">
    <location>
        <begin position="114"/>
        <end position="180"/>
    </location>
</feature>
<gene>
    <name evidence="3" type="ORF">TrCOL_g3102</name>
</gene>
<keyword evidence="4" id="KW-1185">Reference proteome</keyword>
<dbReference type="AlphaFoldDB" id="A0A9W7G0N3"/>
<feature type="domain" description="SGF29 C-terminal" evidence="2">
    <location>
        <begin position="251"/>
        <end position="411"/>
    </location>
</feature>
<dbReference type="Proteomes" id="UP001165065">
    <property type="component" value="Unassembled WGS sequence"/>
</dbReference>
<organism evidence="3 4">
    <name type="scientific">Triparma columacea</name>
    <dbReference type="NCBI Taxonomy" id="722753"/>
    <lineage>
        <taxon>Eukaryota</taxon>
        <taxon>Sar</taxon>
        <taxon>Stramenopiles</taxon>
        <taxon>Ochrophyta</taxon>
        <taxon>Bolidophyceae</taxon>
        <taxon>Parmales</taxon>
        <taxon>Triparmaceae</taxon>
        <taxon>Triparma</taxon>
    </lineage>
</organism>
<feature type="compositionally biased region" description="Gly residues" evidence="1">
    <location>
        <begin position="133"/>
        <end position="145"/>
    </location>
</feature>
<dbReference type="EMBL" id="BRYA01000627">
    <property type="protein sequence ID" value="GMI26352.1"/>
    <property type="molecule type" value="Genomic_DNA"/>
</dbReference>
<proteinExistence type="predicted"/>
<dbReference type="PANTHER" id="PTHR21539:SF0">
    <property type="entry name" value="SAGA-ASSOCIATED FACTOR 29"/>
    <property type="match status" value="1"/>
</dbReference>
<evidence type="ECO:0000259" key="2">
    <source>
        <dbReference type="PROSITE" id="PS51518"/>
    </source>
</evidence>
<comment type="caution">
    <text evidence="3">The sequence shown here is derived from an EMBL/GenBank/DDBJ whole genome shotgun (WGS) entry which is preliminary data.</text>
</comment>
<dbReference type="OrthoDB" id="10265994at2759"/>
<dbReference type="PANTHER" id="PTHR21539">
    <property type="entry name" value="SAGA-ASSOCIATED FACTOR 29"/>
    <property type="match status" value="1"/>
</dbReference>
<name>A0A9W7G0N3_9STRA</name>
<evidence type="ECO:0000256" key="1">
    <source>
        <dbReference type="SAM" id="MobiDB-lite"/>
    </source>
</evidence>
<dbReference type="GO" id="GO:0000124">
    <property type="term" value="C:SAGA complex"/>
    <property type="evidence" value="ECO:0007669"/>
    <property type="project" value="InterPro"/>
</dbReference>
<reference evidence="4" key="1">
    <citation type="journal article" date="2023" name="Commun. Biol.">
        <title>Genome analysis of Parmales, the sister group of diatoms, reveals the evolutionary specialization of diatoms from phago-mixotrophs to photoautotrophs.</title>
        <authorList>
            <person name="Ban H."/>
            <person name="Sato S."/>
            <person name="Yoshikawa S."/>
            <person name="Yamada K."/>
            <person name="Nakamura Y."/>
            <person name="Ichinomiya M."/>
            <person name="Sato N."/>
            <person name="Blanc-Mathieu R."/>
            <person name="Endo H."/>
            <person name="Kuwata A."/>
            <person name="Ogata H."/>
        </authorList>
    </citation>
    <scope>NUCLEOTIDE SEQUENCE [LARGE SCALE GENOMIC DNA]</scope>
</reference>
<accession>A0A9W7G0N3</accession>
<evidence type="ECO:0000313" key="4">
    <source>
        <dbReference type="Proteomes" id="UP001165065"/>
    </source>
</evidence>
<dbReference type="Gene3D" id="2.30.30.140">
    <property type="match status" value="1"/>
</dbReference>